<sequence length="311" mass="36049">MNDYYYSTNVIKKIDKVYDVKLVDSFCCWSDLLGFGRNFTEKNWVLNTGEWEKVTDRLVDAQNICFENIIPFNEFALVLNDGIVRSFSIDNRIDHISILSVWLRSCVYFHIQVNKMESYKGLPGVRTIIASGQRAEHNFENLTLDDFVFNYTKPDPNGISQVAKTSGNPIICYNPKAMQMNTAFSKAYIIDEAGSSQEVSGANLFIDQSVIDLILKLSRKFSYHCGEIEWVDKQEYVIFGVPKKGHKDFYHLGFELYKPEIHFDTKTLKTKVWKVKSFYVHDEKPKDFKINIDNNTNVAPSFRYIKANKKD</sequence>
<keyword evidence="2" id="KW-1185">Reference proteome</keyword>
<dbReference type="RefSeq" id="WP_188041790.1">
    <property type="nucleotide sequence ID" value="NZ_JACVHF010000035.1"/>
</dbReference>
<comment type="caution">
    <text evidence="1">The sequence shown here is derived from an EMBL/GenBank/DDBJ whole genome shotgun (WGS) entry which is preliminary data.</text>
</comment>
<organism evidence="1 2">
    <name type="scientific">Heliobacterium chlorum</name>
    <dbReference type="NCBI Taxonomy" id="2698"/>
    <lineage>
        <taxon>Bacteria</taxon>
        <taxon>Bacillati</taxon>
        <taxon>Bacillota</taxon>
        <taxon>Clostridia</taxon>
        <taxon>Eubacteriales</taxon>
        <taxon>Heliobacteriaceae</taxon>
        <taxon>Heliobacterium</taxon>
    </lineage>
</organism>
<proteinExistence type="predicted"/>
<evidence type="ECO:0000313" key="1">
    <source>
        <dbReference type="EMBL" id="MBC9786368.1"/>
    </source>
</evidence>
<reference evidence="1 2" key="1">
    <citation type="submission" date="2020-07" db="EMBL/GenBank/DDBJ databases">
        <title>Draft whole-genome sequence of Heliobacterium chlorum DSM 3682, type strain.</title>
        <authorList>
            <person name="Kyndt J.A."/>
            <person name="Meyer T.E."/>
            <person name="Imhoff J.F."/>
        </authorList>
    </citation>
    <scope>NUCLEOTIDE SEQUENCE [LARGE SCALE GENOMIC DNA]</scope>
    <source>
        <strain evidence="1 2">DSM 3682</strain>
    </source>
</reference>
<gene>
    <name evidence="1" type="ORF">H1S01_18075</name>
</gene>
<accession>A0ABR7T8H7</accession>
<dbReference type="EMBL" id="JACVHF010000035">
    <property type="protein sequence ID" value="MBC9786368.1"/>
    <property type="molecule type" value="Genomic_DNA"/>
</dbReference>
<name>A0ABR7T8H7_HELCL</name>
<protein>
    <submittedName>
        <fullName evidence="1">Uncharacterized protein</fullName>
    </submittedName>
</protein>
<dbReference type="Proteomes" id="UP000617402">
    <property type="component" value="Unassembled WGS sequence"/>
</dbReference>
<evidence type="ECO:0000313" key="2">
    <source>
        <dbReference type="Proteomes" id="UP000617402"/>
    </source>
</evidence>